<dbReference type="PANTHER" id="PTHR11228:SF34">
    <property type="entry name" value="TUNGSTEN-CONTAINING ALDEHYDE FERREDOXIN OXIDOREDUCTASE COFACTOR MODIFYING PROTEIN"/>
    <property type="match status" value="1"/>
</dbReference>
<sequence>MFDTSERPIVLVWEVSRACDLACDHCRAEATPDRHPDELTTAEGKRLLESAREFGEGQVVVLSGGDPLKRDDLEELVAHGDDLGLRMALTPSGTDSVTRDRLQRLADAGLRRVALSIDAADPAVHDGYRGEEGVLEGTLRAARAVEDAGIGLQVNTTVCERTVDELPGVRDLVAELDAVRWSVFFLVPVGRGAALEPVSPARADAVMDWLHRVEEEAPFAVKTTEAPQYRRVQLESGGVDPGDVDPERGPPATRPSVRAGDGFAFVSHVGDVTPSGFLPEPAGNVREDDLVDVYQNADLFERLRDRAALGGKCGECEFRGVCGGSRSRAYAVTGDPLAADPLCPYVPDDYDGPLPTRLADDSAPPAGDDVGAD</sequence>
<dbReference type="SMART" id="SM00729">
    <property type="entry name" value="Elp3"/>
    <property type="match status" value="1"/>
</dbReference>
<evidence type="ECO:0000256" key="6">
    <source>
        <dbReference type="ARBA" id="ARBA00023014"/>
    </source>
</evidence>
<evidence type="ECO:0000256" key="7">
    <source>
        <dbReference type="SAM" id="MobiDB-lite"/>
    </source>
</evidence>
<evidence type="ECO:0000256" key="1">
    <source>
        <dbReference type="ARBA" id="ARBA00001966"/>
    </source>
</evidence>
<dbReference type="InterPro" id="IPR050377">
    <property type="entry name" value="Radical_SAM_PqqE_MftC-like"/>
</dbReference>
<dbReference type="SUPFAM" id="SSF102114">
    <property type="entry name" value="Radical SAM enzymes"/>
    <property type="match status" value="1"/>
</dbReference>
<keyword evidence="4" id="KW-0479">Metal-binding</keyword>
<evidence type="ECO:0000256" key="2">
    <source>
        <dbReference type="ARBA" id="ARBA00022485"/>
    </source>
</evidence>
<dbReference type="Pfam" id="PF04055">
    <property type="entry name" value="Radical_SAM"/>
    <property type="match status" value="1"/>
</dbReference>
<keyword evidence="6" id="KW-0411">Iron-sulfur</keyword>
<reference evidence="9 10" key="1">
    <citation type="journal article" date="2019" name="Int. J. Syst. Evol. Microbiol.">
        <title>The Global Catalogue of Microorganisms (GCM) 10K type strain sequencing project: providing services to taxonomists for standard genome sequencing and annotation.</title>
        <authorList>
            <consortium name="The Broad Institute Genomics Platform"/>
            <consortium name="The Broad Institute Genome Sequencing Center for Infectious Disease"/>
            <person name="Wu L."/>
            <person name="Ma J."/>
        </authorList>
    </citation>
    <scope>NUCLEOTIDE SEQUENCE [LARGE SCALE GENOMIC DNA]</scope>
    <source>
        <strain evidence="9 10">DT55</strain>
    </source>
</reference>
<dbReference type="AlphaFoldDB" id="A0ABD5WZW8"/>
<organism evidence="9 10">
    <name type="scientific">Halobaculum marinum</name>
    <dbReference type="NCBI Taxonomy" id="3031996"/>
    <lineage>
        <taxon>Archaea</taxon>
        <taxon>Methanobacteriati</taxon>
        <taxon>Methanobacteriota</taxon>
        <taxon>Stenosarchaea group</taxon>
        <taxon>Halobacteria</taxon>
        <taxon>Halobacteriales</taxon>
        <taxon>Haloferacaceae</taxon>
        <taxon>Halobaculum</taxon>
    </lineage>
</organism>
<accession>A0ABD5WZW8</accession>
<dbReference type="GO" id="GO:0046872">
    <property type="term" value="F:metal ion binding"/>
    <property type="evidence" value="ECO:0007669"/>
    <property type="project" value="UniProtKB-KW"/>
</dbReference>
<evidence type="ECO:0000256" key="3">
    <source>
        <dbReference type="ARBA" id="ARBA00022691"/>
    </source>
</evidence>
<dbReference type="RefSeq" id="WP_390219561.1">
    <property type="nucleotide sequence ID" value="NZ_JBHTAG010000004.1"/>
</dbReference>
<dbReference type="InterPro" id="IPR058240">
    <property type="entry name" value="rSAM_sf"/>
</dbReference>
<keyword evidence="2" id="KW-0004">4Fe-4S</keyword>
<evidence type="ECO:0000259" key="8">
    <source>
        <dbReference type="PROSITE" id="PS51918"/>
    </source>
</evidence>
<dbReference type="PANTHER" id="PTHR11228">
    <property type="entry name" value="RADICAL SAM DOMAIN PROTEIN"/>
    <property type="match status" value="1"/>
</dbReference>
<feature type="domain" description="Radical SAM core" evidence="8">
    <location>
        <begin position="5"/>
        <end position="216"/>
    </location>
</feature>
<dbReference type="InterPro" id="IPR006638">
    <property type="entry name" value="Elp3/MiaA/NifB-like_rSAM"/>
</dbReference>
<dbReference type="SFLD" id="SFLDS00029">
    <property type="entry name" value="Radical_SAM"/>
    <property type="match status" value="1"/>
</dbReference>
<dbReference type="CDD" id="cd01335">
    <property type="entry name" value="Radical_SAM"/>
    <property type="match status" value="1"/>
</dbReference>
<dbReference type="PIRSF" id="PIRSF037420">
    <property type="entry name" value="PQQ_syn_pqqE"/>
    <property type="match status" value="1"/>
</dbReference>
<evidence type="ECO:0000256" key="4">
    <source>
        <dbReference type="ARBA" id="ARBA00022723"/>
    </source>
</evidence>
<evidence type="ECO:0000256" key="5">
    <source>
        <dbReference type="ARBA" id="ARBA00023004"/>
    </source>
</evidence>
<dbReference type="EMBL" id="JBHTAG010000004">
    <property type="protein sequence ID" value="MFC7098911.1"/>
    <property type="molecule type" value="Genomic_DNA"/>
</dbReference>
<feature type="region of interest" description="Disordered" evidence="7">
    <location>
        <begin position="235"/>
        <end position="257"/>
    </location>
</feature>
<dbReference type="InterPro" id="IPR013785">
    <property type="entry name" value="Aldolase_TIM"/>
</dbReference>
<dbReference type="NCBIfam" id="TIGR04053">
    <property type="entry name" value="TIGR04053 family radical SAM/SPASM domain-containing protein"/>
    <property type="match status" value="1"/>
</dbReference>
<keyword evidence="3" id="KW-0949">S-adenosyl-L-methionine</keyword>
<evidence type="ECO:0000313" key="9">
    <source>
        <dbReference type="EMBL" id="MFC7098911.1"/>
    </source>
</evidence>
<name>A0ABD5WZW8_9EURY</name>
<dbReference type="Gene3D" id="3.20.20.70">
    <property type="entry name" value="Aldolase class I"/>
    <property type="match status" value="1"/>
</dbReference>
<feature type="region of interest" description="Disordered" evidence="7">
    <location>
        <begin position="349"/>
        <end position="373"/>
    </location>
</feature>
<dbReference type="CDD" id="cd21123">
    <property type="entry name" value="SPASM_MftC-like"/>
    <property type="match status" value="1"/>
</dbReference>
<dbReference type="Proteomes" id="UP001596388">
    <property type="component" value="Unassembled WGS sequence"/>
</dbReference>
<evidence type="ECO:0000313" key="10">
    <source>
        <dbReference type="Proteomes" id="UP001596388"/>
    </source>
</evidence>
<keyword evidence="10" id="KW-1185">Reference proteome</keyword>
<comment type="cofactor">
    <cofactor evidence="1">
        <name>[4Fe-4S] cluster</name>
        <dbReference type="ChEBI" id="CHEBI:49883"/>
    </cofactor>
</comment>
<dbReference type="InterPro" id="IPR007197">
    <property type="entry name" value="rSAM"/>
</dbReference>
<dbReference type="GO" id="GO:0051539">
    <property type="term" value="F:4 iron, 4 sulfur cluster binding"/>
    <property type="evidence" value="ECO:0007669"/>
    <property type="project" value="UniProtKB-KW"/>
</dbReference>
<comment type="caution">
    <text evidence="9">The sequence shown here is derived from an EMBL/GenBank/DDBJ whole genome shotgun (WGS) entry which is preliminary data.</text>
</comment>
<dbReference type="InterPro" id="IPR017200">
    <property type="entry name" value="PqqE-like"/>
</dbReference>
<dbReference type="SFLD" id="SFLDG01067">
    <property type="entry name" value="SPASM/twitch_domain_containing"/>
    <property type="match status" value="1"/>
</dbReference>
<keyword evidence="5" id="KW-0408">Iron</keyword>
<dbReference type="SFLD" id="SFLDG01386">
    <property type="entry name" value="main_SPASM_domain-containing"/>
    <property type="match status" value="1"/>
</dbReference>
<protein>
    <submittedName>
        <fullName evidence="9">TIGR04053 family radical SAM/SPASM domain-containing protein</fullName>
    </submittedName>
</protein>
<dbReference type="PROSITE" id="PS51918">
    <property type="entry name" value="RADICAL_SAM"/>
    <property type="match status" value="1"/>
</dbReference>
<proteinExistence type="predicted"/>
<gene>
    <name evidence="9" type="ORF">ACFQKD_16520</name>
</gene>